<sequence>MTAAILPSAYTLSSTTEICSLWSNYGSISRLHVSHPSTNSKSLILKSILPPPQSPGSSPDESHLRKLISYRVERYFYAHLSPLLSSQPFTKVAESIAVNDETGQLLLEDLSPQYPITSYGSLDGPATTAVLNWLAGFHGTFWAPTVSPSVVDNNDGEEEGRGSNINIGTPIPAPLTVASPTTTAGIWERGGYWYLSTRSSELSFLLTNPDSEDSYLIPWIHEVDSRIQNENPQWKTLIHGDPKGANILLSPISRNEDGSNNKDGSGEKPKSKQKGTGEFKAALYDFQYCGIATPAVDLVYFFGTTVDRSLLLKDLDLLLTTYYRELCNAYERSHDGRKLEQETGYSYDILKEQWDVAVVDWMRFMAGWGVWGNWRWVKAQAVAAVKKWEAQGKTAVSDAS</sequence>
<dbReference type="PANTHER" id="PTHR11012">
    <property type="entry name" value="PROTEIN KINASE-LIKE DOMAIN-CONTAINING"/>
    <property type="match status" value="1"/>
</dbReference>
<reference evidence="2 3" key="1">
    <citation type="submission" date="2019-10" db="EMBL/GenBank/DDBJ databases">
        <authorList>
            <person name="Palmer J.M."/>
        </authorList>
    </citation>
    <scope>NUCLEOTIDE SEQUENCE [LARGE SCALE GENOMIC DNA]</scope>
    <source>
        <strain evidence="2 3">TWF730</strain>
    </source>
</reference>
<dbReference type="PANTHER" id="PTHR11012:SF30">
    <property type="entry name" value="PROTEIN KINASE-LIKE DOMAIN-CONTAINING"/>
    <property type="match status" value="1"/>
</dbReference>
<dbReference type="Gene3D" id="3.90.1200.10">
    <property type="match status" value="1"/>
</dbReference>
<dbReference type="EMBL" id="JAVHNS010000008">
    <property type="protein sequence ID" value="KAK6346270.1"/>
    <property type="molecule type" value="Genomic_DNA"/>
</dbReference>
<dbReference type="AlphaFoldDB" id="A0AAV9US54"/>
<dbReference type="InterPro" id="IPR004119">
    <property type="entry name" value="EcKL"/>
</dbReference>
<feature type="compositionally biased region" description="Basic and acidic residues" evidence="1">
    <location>
        <begin position="254"/>
        <end position="270"/>
    </location>
</feature>
<keyword evidence="3" id="KW-1185">Reference proteome</keyword>
<name>A0AAV9US54_9PEZI</name>
<protein>
    <recommendedName>
        <fullName evidence="4">CHK kinase-like domain-containing protein</fullName>
    </recommendedName>
</protein>
<evidence type="ECO:0000313" key="2">
    <source>
        <dbReference type="EMBL" id="KAK6346270.1"/>
    </source>
</evidence>
<dbReference type="Proteomes" id="UP001373714">
    <property type="component" value="Unassembled WGS sequence"/>
</dbReference>
<accession>A0AAV9US54</accession>
<comment type="caution">
    <text evidence="2">The sequence shown here is derived from an EMBL/GenBank/DDBJ whole genome shotgun (WGS) entry which is preliminary data.</text>
</comment>
<evidence type="ECO:0000256" key="1">
    <source>
        <dbReference type="SAM" id="MobiDB-lite"/>
    </source>
</evidence>
<evidence type="ECO:0000313" key="3">
    <source>
        <dbReference type="Proteomes" id="UP001373714"/>
    </source>
</evidence>
<gene>
    <name evidence="2" type="ORF">TWF730_010600</name>
</gene>
<dbReference type="InterPro" id="IPR011009">
    <property type="entry name" value="Kinase-like_dom_sf"/>
</dbReference>
<dbReference type="Pfam" id="PF02958">
    <property type="entry name" value="EcKL"/>
    <property type="match status" value="1"/>
</dbReference>
<organism evidence="2 3">
    <name type="scientific">Orbilia blumenaviensis</name>
    <dbReference type="NCBI Taxonomy" id="1796055"/>
    <lineage>
        <taxon>Eukaryota</taxon>
        <taxon>Fungi</taxon>
        <taxon>Dikarya</taxon>
        <taxon>Ascomycota</taxon>
        <taxon>Pezizomycotina</taxon>
        <taxon>Orbiliomycetes</taxon>
        <taxon>Orbiliales</taxon>
        <taxon>Orbiliaceae</taxon>
        <taxon>Orbilia</taxon>
    </lineage>
</organism>
<feature type="region of interest" description="Disordered" evidence="1">
    <location>
        <begin position="249"/>
        <end position="274"/>
    </location>
</feature>
<dbReference type="SUPFAM" id="SSF56112">
    <property type="entry name" value="Protein kinase-like (PK-like)"/>
    <property type="match status" value="1"/>
</dbReference>
<evidence type="ECO:0008006" key="4">
    <source>
        <dbReference type="Google" id="ProtNLM"/>
    </source>
</evidence>
<proteinExistence type="predicted"/>